<keyword evidence="1" id="KW-0677">Repeat</keyword>
<evidence type="ECO:0000313" key="2">
    <source>
        <dbReference type="EMBL" id="CAB4044052.1"/>
    </source>
</evidence>
<keyword evidence="3" id="KW-1185">Reference proteome</keyword>
<comment type="caution">
    <text evidence="2">The sequence shown here is derived from an EMBL/GenBank/DDBJ whole genome shotgun (WGS) entry which is preliminary data.</text>
</comment>
<dbReference type="AlphaFoldDB" id="A0A6S7LTF3"/>
<sequence length="269" mass="30081">MGDRDQTKRSESYSLKYSNDKSLVDGSSAVQITGNQNGYQASTTLVDIYNVRYIKIQSTASTDFCLRIELCGEAQMPAPVDELQITPSDTSARVTWVIHEKTVSSLITKYYIYLNGQSQPHVVSRAEDGTQIVIPGLKPYTVYTVGIETVDGALQRSRRVSKTFNTDQAAPSGPPSHVRFTYWGKNRLDVSWNAPDTKFWNGVLTRYLLCYANQTRARRPRCRFIRSGTRLQGTIYNLQPTTKYFVTVSAGTKVGYGNKSLEISKITSG</sequence>
<dbReference type="SMART" id="SM00060">
    <property type="entry name" value="FN3"/>
    <property type="match status" value="2"/>
</dbReference>
<organism evidence="2 3">
    <name type="scientific">Paramuricea clavata</name>
    <name type="common">Red gorgonian</name>
    <name type="synonym">Violescent sea-whip</name>
    <dbReference type="NCBI Taxonomy" id="317549"/>
    <lineage>
        <taxon>Eukaryota</taxon>
        <taxon>Metazoa</taxon>
        <taxon>Cnidaria</taxon>
        <taxon>Anthozoa</taxon>
        <taxon>Octocorallia</taxon>
        <taxon>Malacalcyonacea</taxon>
        <taxon>Plexauridae</taxon>
        <taxon>Paramuricea</taxon>
    </lineage>
</organism>
<dbReference type="PROSITE" id="PS50853">
    <property type="entry name" value="FN3"/>
    <property type="match status" value="2"/>
</dbReference>
<feature type="non-terminal residue" evidence="2">
    <location>
        <position position="269"/>
    </location>
</feature>
<protein>
    <submittedName>
        <fullName evidence="2">Down syndrome cell adhesion molecule 1 homolog</fullName>
    </submittedName>
</protein>
<dbReference type="OrthoDB" id="6244967at2759"/>
<reference evidence="2" key="1">
    <citation type="submission" date="2020-04" db="EMBL/GenBank/DDBJ databases">
        <authorList>
            <person name="Alioto T."/>
            <person name="Alioto T."/>
            <person name="Gomez Garrido J."/>
        </authorList>
    </citation>
    <scope>NUCLEOTIDE SEQUENCE</scope>
    <source>
        <strain evidence="2">A484AB</strain>
    </source>
</reference>
<dbReference type="CDD" id="cd00063">
    <property type="entry name" value="FN3"/>
    <property type="match status" value="2"/>
</dbReference>
<dbReference type="EMBL" id="CACRXK020033869">
    <property type="protein sequence ID" value="CAB4044052.1"/>
    <property type="molecule type" value="Genomic_DNA"/>
</dbReference>
<accession>A0A6S7LTF3</accession>
<dbReference type="InterPro" id="IPR003961">
    <property type="entry name" value="FN3_dom"/>
</dbReference>
<dbReference type="InterPro" id="IPR013783">
    <property type="entry name" value="Ig-like_fold"/>
</dbReference>
<evidence type="ECO:0000313" key="3">
    <source>
        <dbReference type="Proteomes" id="UP001152795"/>
    </source>
</evidence>
<dbReference type="Pfam" id="PF00041">
    <property type="entry name" value="fn3"/>
    <property type="match status" value="2"/>
</dbReference>
<dbReference type="PANTHER" id="PTHR46708">
    <property type="entry name" value="TENASCIN"/>
    <property type="match status" value="1"/>
</dbReference>
<dbReference type="PANTHER" id="PTHR46708:SF2">
    <property type="entry name" value="FIBRONECTIN TYPE-III DOMAIN-CONTAINING PROTEIN"/>
    <property type="match status" value="1"/>
</dbReference>
<dbReference type="Gene3D" id="2.60.40.10">
    <property type="entry name" value="Immunoglobulins"/>
    <property type="match status" value="2"/>
</dbReference>
<dbReference type="InterPro" id="IPR050991">
    <property type="entry name" value="ECM_Regulatory_Proteins"/>
</dbReference>
<name>A0A6S7LTF3_PARCT</name>
<proteinExistence type="predicted"/>
<gene>
    <name evidence="2" type="ORF">PACLA_8A089631</name>
</gene>
<dbReference type="InterPro" id="IPR036116">
    <property type="entry name" value="FN3_sf"/>
</dbReference>
<dbReference type="SUPFAM" id="SSF49265">
    <property type="entry name" value="Fibronectin type III"/>
    <property type="match status" value="1"/>
</dbReference>
<evidence type="ECO:0000256" key="1">
    <source>
        <dbReference type="ARBA" id="ARBA00022737"/>
    </source>
</evidence>
<dbReference type="Proteomes" id="UP001152795">
    <property type="component" value="Unassembled WGS sequence"/>
</dbReference>